<proteinExistence type="predicted"/>
<evidence type="ECO:0000313" key="2">
    <source>
        <dbReference type="Proteomes" id="UP000316095"/>
    </source>
</evidence>
<name>A0A5C5XG62_9PLAN</name>
<reference evidence="1 2" key="1">
    <citation type="submission" date="2019-02" db="EMBL/GenBank/DDBJ databases">
        <title>Deep-cultivation of Planctomycetes and their phenomic and genomic characterization uncovers novel biology.</title>
        <authorList>
            <person name="Wiegand S."/>
            <person name="Jogler M."/>
            <person name="Boedeker C."/>
            <person name="Pinto D."/>
            <person name="Vollmers J."/>
            <person name="Rivas-Marin E."/>
            <person name="Kohn T."/>
            <person name="Peeters S.H."/>
            <person name="Heuer A."/>
            <person name="Rast P."/>
            <person name="Oberbeckmann S."/>
            <person name="Bunk B."/>
            <person name="Jeske O."/>
            <person name="Meyerdierks A."/>
            <person name="Storesund J.E."/>
            <person name="Kallscheuer N."/>
            <person name="Luecker S."/>
            <person name="Lage O.M."/>
            <person name="Pohl T."/>
            <person name="Merkel B.J."/>
            <person name="Hornburger P."/>
            <person name="Mueller R.-W."/>
            <person name="Bruemmer F."/>
            <person name="Labrenz M."/>
            <person name="Spormann A.M."/>
            <person name="Op Den Camp H."/>
            <person name="Overmann J."/>
            <person name="Amann R."/>
            <person name="Jetten M.S.M."/>
            <person name="Mascher T."/>
            <person name="Medema M.H."/>
            <person name="Devos D.P."/>
            <person name="Kaster A.-K."/>
            <person name="Ovreas L."/>
            <person name="Rohde M."/>
            <person name="Galperin M.Y."/>
            <person name="Jogler C."/>
        </authorList>
    </citation>
    <scope>NUCLEOTIDE SEQUENCE [LARGE SCALE GENOMIC DNA]</scope>
    <source>
        <strain evidence="1 2">Pan54</strain>
    </source>
</reference>
<gene>
    <name evidence="1" type="ORF">Pan54_28650</name>
</gene>
<dbReference type="Proteomes" id="UP000316095">
    <property type="component" value="Unassembled WGS sequence"/>
</dbReference>
<dbReference type="OrthoDB" id="7294637at2"/>
<dbReference type="SUPFAM" id="SSF50939">
    <property type="entry name" value="Sialidases"/>
    <property type="match status" value="1"/>
</dbReference>
<protein>
    <recommendedName>
        <fullName evidence="3">BNR/Asp-box repeat protein</fullName>
    </recommendedName>
</protein>
<dbReference type="InterPro" id="IPR036278">
    <property type="entry name" value="Sialidase_sf"/>
</dbReference>
<dbReference type="CDD" id="cd15482">
    <property type="entry name" value="Sialidase_non-viral"/>
    <property type="match status" value="1"/>
</dbReference>
<dbReference type="Gene3D" id="2.120.10.10">
    <property type="match status" value="1"/>
</dbReference>
<comment type="caution">
    <text evidence="1">The sequence shown here is derived from an EMBL/GenBank/DDBJ whole genome shotgun (WGS) entry which is preliminary data.</text>
</comment>
<organism evidence="1 2">
    <name type="scientific">Rubinisphaera italica</name>
    <dbReference type="NCBI Taxonomy" id="2527969"/>
    <lineage>
        <taxon>Bacteria</taxon>
        <taxon>Pseudomonadati</taxon>
        <taxon>Planctomycetota</taxon>
        <taxon>Planctomycetia</taxon>
        <taxon>Planctomycetales</taxon>
        <taxon>Planctomycetaceae</taxon>
        <taxon>Rubinisphaera</taxon>
    </lineage>
</organism>
<evidence type="ECO:0000313" key="1">
    <source>
        <dbReference type="EMBL" id="TWT62126.1"/>
    </source>
</evidence>
<dbReference type="EMBL" id="SJPG01000001">
    <property type="protein sequence ID" value="TWT62126.1"/>
    <property type="molecule type" value="Genomic_DNA"/>
</dbReference>
<keyword evidence="2" id="KW-1185">Reference proteome</keyword>
<dbReference type="AlphaFoldDB" id="A0A5C5XG62"/>
<accession>A0A5C5XG62</accession>
<sequence length="553" mass="60389">MNYHSETTSHRILFRSLQATLLPIALISILITNSHAEDQATITTKNSRNIEAQGSDNSIGAPRFLAANNLSIATGKPSLVLMSSGSTHIPVWSLSGGTTGQSVAGVVTGFSKECAAIKVEITVTSNDPTTSPEFEDVYRVHLSQMIEGAPFTSRYHLGKTVRTALPAGPFYSRNIVLESWYEVEPEAPLWIRIQREPGDAGDTFTRPTGLAMVKVTPLKALAEPRIVQDVPGYNSWPMIQALDEKLVCTYSRGSAHTIHEDARGVYARTSMDGGKTWTAETIVAETLGYGEVTVGKGLDSAGAMLLWVRRIGKDWNHDLYRTTDGVSFTRIATPELAIQPMQITDVFSVPDVGLMALWFAGDYSDKPNQSWGTLTSKDDGLTWTQTPVETELTKPNWPTEPSAVYLGNGRILAIGRTETGPAQFQLVSSDYGKTWTKTQTNISDISASTPSLILDEETGLLSNYYYERGRGILRCRVVDPESVFEHPLNWPDSEAITIASPIAWDSGNANATALGNNHYISFYSGKAPDTSVMVSEFPITGEESVQPDELKNK</sequence>
<evidence type="ECO:0008006" key="3">
    <source>
        <dbReference type="Google" id="ProtNLM"/>
    </source>
</evidence>